<dbReference type="FunFam" id="1.10.510.10:FF:000021">
    <property type="entry name" value="Serine/threonine protein kinase"/>
    <property type="match status" value="1"/>
</dbReference>
<dbReference type="GO" id="GO:0005886">
    <property type="term" value="C:plasma membrane"/>
    <property type="evidence" value="ECO:0007669"/>
    <property type="project" value="UniProtKB-SubCell"/>
</dbReference>
<reference evidence="17 18" key="1">
    <citation type="submission" date="2016-01" db="EMBL/GenBank/DDBJ databases">
        <title>The new phylogeny of the genus Mycobacterium.</title>
        <authorList>
            <person name="Tarcisio F."/>
            <person name="Conor M."/>
            <person name="Antonella G."/>
            <person name="Elisabetta G."/>
            <person name="Giulia F.S."/>
            <person name="Sara T."/>
            <person name="Anna F."/>
            <person name="Clotilde B."/>
            <person name="Roberto B."/>
            <person name="Veronica D.S."/>
            <person name="Fabio R."/>
            <person name="Monica P."/>
            <person name="Olivier J."/>
            <person name="Enrico T."/>
            <person name="Nicola S."/>
        </authorList>
    </citation>
    <scope>NUCLEOTIDE SEQUENCE [LARGE SCALE GENOMIC DNA]</scope>
    <source>
        <strain evidence="17 18">DSM 44852</strain>
    </source>
</reference>
<keyword evidence="4" id="KW-0723">Serine/threonine-protein kinase</keyword>
<gene>
    <name evidence="17" type="ORF">AWC05_08115</name>
</gene>
<accession>A0A1X1TVN8</accession>
<keyword evidence="18" id="KW-1185">Reference proteome</keyword>
<feature type="compositionally biased region" description="Polar residues" evidence="13">
    <location>
        <begin position="345"/>
        <end position="354"/>
    </location>
</feature>
<evidence type="ECO:0000259" key="16">
    <source>
        <dbReference type="PROSITE" id="PS50072"/>
    </source>
</evidence>
<dbReference type="GO" id="GO:0003755">
    <property type="term" value="F:peptidyl-prolyl cis-trans isomerase activity"/>
    <property type="evidence" value="ECO:0007669"/>
    <property type="project" value="InterPro"/>
</dbReference>
<evidence type="ECO:0000256" key="13">
    <source>
        <dbReference type="SAM" id="MobiDB-lite"/>
    </source>
</evidence>
<evidence type="ECO:0000256" key="10">
    <source>
        <dbReference type="ARBA" id="ARBA00022989"/>
    </source>
</evidence>
<dbReference type="InterPro" id="IPR017441">
    <property type="entry name" value="Protein_kinase_ATP_BS"/>
</dbReference>
<sequence length="598" mass="63213">MVTESFGHYELRELLGRGGMGQVFRAYDTSTDRVVALKVLPAHLADDEEFQQRFRREARIAASLSDPHMVPIHSYGEIDGRLYVDMRLIEGRDLLAYIAENGGRLSPERAVAVVEQVAAALDTAHEVGLIHRDIKPSNILVSARDFVYLIDFGLARTAADTALTHTGHTMGTMAYMAPERFRGMTDHRADVYALACVLYECLTGHLPYPGDTFEEQLNAHLNTPPPRASFRAPGVPPALDDVVARGMAKDLNYRYQTAIEFAEAAKAALAGHHTTATPTPTPPQYPPTAATPAPPPAGPAAHTPQQPPPQKSNNKLIIGIVAASIFTLAMVTILVIALVTNGDSPSNNATSSTAPHPRTPKQGPAFGAPGAPTTSANPDGNAVPPLPVFAPPADLGANCQYQPVGSDSVDASPKPVNLPPSGRVSTTPAKIPATITTNFGNIGIQLDNDKSPCTVNSFTSLIRQQFFNNTTCPRLSVGSDGGMLVCGGPDKDGNGGPGYEFADEYPTNQYPPGDPALRATVVYPRGTVIMASNEPNTNGSQFVMFFRDAESPPTYTVFGTIDEAGLAVLDKIAAAGVAGNRPSGLPTSPVGIGTVRLG</sequence>
<keyword evidence="11 14" id="KW-0472">Membrane</keyword>
<evidence type="ECO:0000256" key="5">
    <source>
        <dbReference type="ARBA" id="ARBA00022679"/>
    </source>
</evidence>
<organism evidence="17 18">
    <name type="scientific">Mycobacterium florentinum</name>
    <dbReference type="NCBI Taxonomy" id="292462"/>
    <lineage>
        <taxon>Bacteria</taxon>
        <taxon>Bacillati</taxon>
        <taxon>Actinomycetota</taxon>
        <taxon>Actinomycetes</taxon>
        <taxon>Mycobacteriales</taxon>
        <taxon>Mycobacteriaceae</taxon>
        <taxon>Mycobacterium</taxon>
        <taxon>Mycobacterium simiae complex</taxon>
    </lineage>
</organism>
<dbReference type="SUPFAM" id="SSF56112">
    <property type="entry name" value="Protein kinase-like (PK-like)"/>
    <property type="match status" value="1"/>
</dbReference>
<dbReference type="PROSITE" id="PS50072">
    <property type="entry name" value="CSA_PPIASE_2"/>
    <property type="match status" value="1"/>
</dbReference>
<dbReference type="Gene3D" id="2.40.100.10">
    <property type="entry name" value="Cyclophilin-like"/>
    <property type="match status" value="1"/>
</dbReference>
<dbReference type="CDD" id="cd14014">
    <property type="entry name" value="STKc_PknB_like"/>
    <property type="match status" value="1"/>
</dbReference>
<dbReference type="GO" id="GO:0004674">
    <property type="term" value="F:protein serine/threonine kinase activity"/>
    <property type="evidence" value="ECO:0007669"/>
    <property type="project" value="UniProtKB-KW"/>
</dbReference>
<evidence type="ECO:0000259" key="15">
    <source>
        <dbReference type="PROSITE" id="PS50011"/>
    </source>
</evidence>
<dbReference type="Pfam" id="PF00160">
    <property type="entry name" value="Pro_isomerase"/>
    <property type="match status" value="1"/>
</dbReference>
<keyword evidence="7 12" id="KW-0547">Nucleotide-binding</keyword>
<keyword evidence="6 14" id="KW-0812">Transmembrane</keyword>
<feature type="binding site" evidence="12">
    <location>
        <position position="38"/>
    </location>
    <ligand>
        <name>ATP</name>
        <dbReference type="ChEBI" id="CHEBI:30616"/>
    </ligand>
</feature>
<dbReference type="PROSITE" id="PS00107">
    <property type="entry name" value="PROTEIN_KINASE_ATP"/>
    <property type="match status" value="1"/>
</dbReference>
<keyword evidence="10 14" id="KW-1133">Transmembrane helix</keyword>
<dbReference type="PANTHER" id="PTHR43289:SF6">
    <property type="entry name" value="SERINE_THREONINE-PROTEIN KINASE NEKL-3"/>
    <property type="match status" value="1"/>
</dbReference>
<keyword evidence="8 17" id="KW-0418">Kinase</keyword>
<evidence type="ECO:0000313" key="17">
    <source>
        <dbReference type="EMBL" id="ORV48459.1"/>
    </source>
</evidence>
<keyword evidence="3" id="KW-1003">Cell membrane</keyword>
<keyword evidence="9 12" id="KW-0067">ATP-binding</keyword>
<evidence type="ECO:0000256" key="11">
    <source>
        <dbReference type="ARBA" id="ARBA00023136"/>
    </source>
</evidence>
<feature type="region of interest" description="Disordered" evidence="13">
    <location>
        <begin position="345"/>
        <end position="428"/>
    </location>
</feature>
<feature type="domain" description="PPIase cyclophilin-type" evidence="16">
    <location>
        <begin position="440"/>
        <end position="597"/>
    </location>
</feature>
<name>A0A1X1TVN8_MYCFL</name>
<evidence type="ECO:0000256" key="7">
    <source>
        <dbReference type="ARBA" id="ARBA00022741"/>
    </source>
</evidence>
<dbReference type="AlphaFoldDB" id="A0A1X1TVN8"/>
<dbReference type="GO" id="GO:0080090">
    <property type="term" value="P:regulation of primary metabolic process"/>
    <property type="evidence" value="ECO:0007669"/>
    <property type="project" value="UniProtKB-ARBA"/>
</dbReference>
<evidence type="ECO:0000313" key="18">
    <source>
        <dbReference type="Proteomes" id="UP000193010"/>
    </source>
</evidence>
<dbReference type="Gene3D" id="1.10.510.10">
    <property type="entry name" value="Transferase(Phosphotransferase) domain 1"/>
    <property type="match status" value="1"/>
</dbReference>
<dbReference type="Proteomes" id="UP000193010">
    <property type="component" value="Unassembled WGS sequence"/>
</dbReference>
<feature type="region of interest" description="Disordered" evidence="13">
    <location>
        <begin position="273"/>
        <end position="311"/>
    </location>
</feature>
<evidence type="ECO:0000256" key="9">
    <source>
        <dbReference type="ARBA" id="ARBA00022840"/>
    </source>
</evidence>
<dbReference type="GO" id="GO:0005524">
    <property type="term" value="F:ATP binding"/>
    <property type="evidence" value="ECO:0007669"/>
    <property type="project" value="UniProtKB-UniRule"/>
</dbReference>
<dbReference type="InterPro" id="IPR008271">
    <property type="entry name" value="Ser/Thr_kinase_AS"/>
</dbReference>
<evidence type="ECO:0000256" key="14">
    <source>
        <dbReference type="SAM" id="Phobius"/>
    </source>
</evidence>
<proteinExistence type="predicted"/>
<dbReference type="PROSITE" id="PS00108">
    <property type="entry name" value="PROTEIN_KINASE_ST"/>
    <property type="match status" value="1"/>
</dbReference>
<dbReference type="PROSITE" id="PS50011">
    <property type="entry name" value="PROTEIN_KINASE_DOM"/>
    <property type="match status" value="1"/>
</dbReference>
<evidence type="ECO:0000256" key="8">
    <source>
        <dbReference type="ARBA" id="ARBA00022777"/>
    </source>
</evidence>
<dbReference type="Pfam" id="PF00069">
    <property type="entry name" value="Pkinase"/>
    <property type="match status" value="1"/>
</dbReference>
<evidence type="ECO:0000256" key="3">
    <source>
        <dbReference type="ARBA" id="ARBA00022475"/>
    </source>
</evidence>
<comment type="subcellular location">
    <subcellularLocation>
        <location evidence="1">Cell membrane</location>
        <topology evidence="1">Single-pass membrane protein</topology>
    </subcellularLocation>
</comment>
<protein>
    <recommendedName>
        <fullName evidence="2">non-specific serine/threonine protein kinase</fullName>
        <ecNumber evidence="2">2.7.11.1</ecNumber>
    </recommendedName>
</protein>
<evidence type="ECO:0000256" key="4">
    <source>
        <dbReference type="ARBA" id="ARBA00022527"/>
    </source>
</evidence>
<dbReference type="Gene3D" id="3.30.200.20">
    <property type="entry name" value="Phosphorylase Kinase, domain 1"/>
    <property type="match status" value="1"/>
</dbReference>
<dbReference type="STRING" id="292462.AWC05_08115"/>
<evidence type="ECO:0000256" key="1">
    <source>
        <dbReference type="ARBA" id="ARBA00004162"/>
    </source>
</evidence>
<dbReference type="InterPro" id="IPR000719">
    <property type="entry name" value="Prot_kinase_dom"/>
</dbReference>
<dbReference type="InterPro" id="IPR002130">
    <property type="entry name" value="Cyclophilin-type_PPIase_dom"/>
</dbReference>
<feature type="transmembrane region" description="Helical" evidence="14">
    <location>
        <begin position="316"/>
        <end position="339"/>
    </location>
</feature>
<evidence type="ECO:0000256" key="2">
    <source>
        <dbReference type="ARBA" id="ARBA00012513"/>
    </source>
</evidence>
<dbReference type="EMBL" id="LQOV01000034">
    <property type="protein sequence ID" value="ORV48459.1"/>
    <property type="molecule type" value="Genomic_DNA"/>
</dbReference>
<comment type="caution">
    <text evidence="17">The sequence shown here is derived from an EMBL/GenBank/DDBJ whole genome shotgun (WGS) entry which is preliminary data.</text>
</comment>
<dbReference type="SMART" id="SM00220">
    <property type="entry name" value="S_TKc"/>
    <property type="match status" value="1"/>
</dbReference>
<dbReference type="SUPFAM" id="SSF50891">
    <property type="entry name" value="Cyclophilin-like"/>
    <property type="match status" value="1"/>
</dbReference>
<feature type="domain" description="Protein kinase" evidence="15">
    <location>
        <begin position="9"/>
        <end position="269"/>
    </location>
</feature>
<dbReference type="PANTHER" id="PTHR43289">
    <property type="entry name" value="MITOGEN-ACTIVATED PROTEIN KINASE KINASE KINASE 20-RELATED"/>
    <property type="match status" value="1"/>
</dbReference>
<keyword evidence="5" id="KW-0808">Transferase</keyword>
<evidence type="ECO:0000256" key="6">
    <source>
        <dbReference type="ARBA" id="ARBA00022692"/>
    </source>
</evidence>
<evidence type="ECO:0000256" key="12">
    <source>
        <dbReference type="PROSITE-ProRule" id="PRU10141"/>
    </source>
</evidence>
<dbReference type="EC" id="2.7.11.1" evidence="2"/>
<dbReference type="InterPro" id="IPR011009">
    <property type="entry name" value="Kinase-like_dom_sf"/>
</dbReference>
<dbReference type="InterPro" id="IPR029000">
    <property type="entry name" value="Cyclophilin-like_dom_sf"/>
</dbReference>